<sequence>MNEYPMYKEELVAKITEALFANYQRLSDAFDMYAGEDEMKQIIGETAKEIVGIAEEYAEE</sequence>
<dbReference type="EMBL" id="MT142333">
    <property type="protein sequence ID" value="QJA78361.1"/>
    <property type="molecule type" value="Genomic_DNA"/>
</dbReference>
<proteinExistence type="predicted"/>
<organism evidence="1">
    <name type="scientific">viral metagenome</name>
    <dbReference type="NCBI Taxonomy" id="1070528"/>
    <lineage>
        <taxon>unclassified sequences</taxon>
        <taxon>metagenomes</taxon>
        <taxon>organismal metagenomes</taxon>
    </lineage>
</organism>
<protein>
    <submittedName>
        <fullName evidence="1">Uncharacterized protein</fullName>
    </submittedName>
</protein>
<dbReference type="AlphaFoldDB" id="A0A6M3K9H9"/>
<name>A0A6M3K9H9_9ZZZZ</name>
<evidence type="ECO:0000313" key="1">
    <source>
        <dbReference type="EMBL" id="QJA78361.1"/>
    </source>
</evidence>
<reference evidence="1" key="1">
    <citation type="submission" date="2020-03" db="EMBL/GenBank/DDBJ databases">
        <title>The deep terrestrial virosphere.</title>
        <authorList>
            <person name="Holmfeldt K."/>
            <person name="Nilsson E."/>
            <person name="Simone D."/>
            <person name="Lopez-Fernandez M."/>
            <person name="Wu X."/>
            <person name="de Brujin I."/>
            <person name="Lundin D."/>
            <person name="Andersson A."/>
            <person name="Bertilsson S."/>
            <person name="Dopson M."/>
        </authorList>
    </citation>
    <scope>NUCLEOTIDE SEQUENCE</scope>
    <source>
        <strain evidence="1">MM415A01080</strain>
    </source>
</reference>
<gene>
    <name evidence="1" type="ORF">MM415A01080_0008</name>
</gene>
<accession>A0A6M3K9H9</accession>